<gene>
    <name evidence="6" type="ORF">BJX66DRAFT_340477</name>
</gene>
<evidence type="ECO:0000256" key="4">
    <source>
        <dbReference type="ARBA" id="ARBA00023004"/>
    </source>
</evidence>
<keyword evidence="5" id="KW-0411">Iron-sulfur</keyword>
<name>A0ABR4FZ49_9EURO</name>
<dbReference type="PANTHER" id="PTHR43498">
    <property type="entry name" value="FERREDOXIN:COB-COM HETERODISULFIDE REDUCTASE SUBUNIT A"/>
    <property type="match status" value="1"/>
</dbReference>
<evidence type="ECO:0000313" key="6">
    <source>
        <dbReference type="EMBL" id="KAL2788203.1"/>
    </source>
</evidence>
<evidence type="ECO:0000256" key="1">
    <source>
        <dbReference type="ARBA" id="ARBA00022485"/>
    </source>
</evidence>
<dbReference type="InterPro" id="IPR036188">
    <property type="entry name" value="FAD/NAD-bd_sf"/>
</dbReference>
<dbReference type="EMBL" id="JBFTWV010000083">
    <property type="protein sequence ID" value="KAL2788203.1"/>
    <property type="molecule type" value="Genomic_DNA"/>
</dbReference>
<comment type="caution">
    <text evidence="6">The sequence shown here is derived from an EMBL/GenBank/DDBJ whole genome shotgun (WGS) entry which is preliminary data.</text>
</comment>
<keyword evidence="2" id="KW-0479">Metal-binding</keyword>
<evidence type="ECO:0000313" key="7">
    <source>
        <dbReference type="Proteomes" id="UP001610563"/>
    </source>
</evidence>
<dbReference type="PANTHER" id="PTHR43498:SF1">
    <property type="entry name" value="COB--COM HETERODISULFIDE REDUCTASE IRON-SULFUR SUBUNIT A"/>
    <property type="match status" value="1"/>
</dbReference>
<evidence type="ECO:0000256" key="5">
    <source>
        <dbReference type="ARBA" id="ARBA00023014"/>
    </source>
</evidence>
<accession>A0ABR4FZ49</accession>
<dbReference type="InterPro" id="IPR039650">
    <property type="entry name" value="HdrA-like"/>
</dbReference>
<reference evidence="6 7" key="1">
    <citation type="submission" date="2024-07" db="EMBL/GenBank/DDBJ databases">
        <title>Section-level genome sequencing and comparative genomics of Aspergillus sections Usti and Cavernicolus.</title>
        <authorList>
            <consortium name="Lawrence Berkeley National Laboratory"/>
            <person name="Nybo J.L."/>
            <person name="Vesth T.C."/>
            <person name="Theobald S."/>
            <person name="Frisvad J.C."/>
            <person name="Larsen T.O."/>
            <person name="Kjaerboelling I."/>
            <person name="Rothschild-Mancinelli K."/>
            <person name="Lyhne E.K."/>
            <person name="Kogle M.E."/>
            <person name="Barry K."/>
            <person name="Clum A."/>
            <person name="Na H."/>
            <person name="Ledsgaard L."/>
            <person name="Lin J."/>
            <person name="Lipzen A."/>
            <person name="Kuo A."/>
            <person name="Riley R."/>
            <person name="Mondo S."/>
            <person name="Labutti K."/>
            <person name="Haridas S."/>
            <person name="Pangalinan J."/>
            <person name="Salamov A.A."/>
            <person name="Simmons B.A."/>
            <person name="Magnuson J.K."/>
            <person name="Chen J."/>
            <person name="Drula E."/>
            <person name="Henrissat B."/>
            <person name="Wiebenga A."/>
            <person name="Lubbers R.J."/>
            <person name="Gomes A.C."/>
            <person name="Makela M.R."/>
            <person name="Stajich J."/>
            <person name="Grigoriev I.V."/>
            <person name="Mortensen U.H."/>
            <person name="De Vries R.P."/>
            <person name="Baker S.E."/>
            <person name="Andersen M.R."/>
        </authorList>
    </citation>
    <scope>NUCLEOTIDE SEQUENCE [LARGE SCALE GENOMIC DNA]</scope>
    <source>
        <strain evidence="6 7">CBS 209.92</strain>
    </source>
</reference>
<keyword evidence="1" id="KW-0004">4Fe-4S</keyword>
<keyword evidence="3" id="KW-0560">Oxidoreductase</keyword>
<organism evidence="6 7">
    <name type="scientific">Aspergillus keveii</name>
    <dbReference type="NCBI Taxonomy" id="714993"/>
    <lineage>
        <taxon>Eukaryota</taxon>
        <taxon>Fungi</taxon>
        <taxon>Dikarya</taxon>
        <taxon>Ascomycota</taxon>
        <taxon>Pezizomycotina</taxon>
        <taxon>Eurotiomycetes</taxon>
        <taxon>Eurotiomycetidae</taxon>
        <taxon>Eurotiales</taxon>
        <taxon>Aspergillaceae</taxon>
        <taxon>Aspergillus</taxon>
        <taxon>Aspergillus subgen. Nidulantes</taxon>
    </lineage>
</organism>
<evidence type="ECO:0000256" key="3">
    <source>
        <dbReference type="ARBA" id="ARBA00023002"/>
    </source>
</evidence>
<evidence type="ECO:0000256" key="2">
    <source>
        <dbReference type="ARBA" id="ARBA00022723"/>
    </source>
</evidence>
<dbReference type="Proteomes" id="UP001610563">
    <property type="component" value="Unassembled WGS sequence"/>
</dbReference>
<dbReference type="Gene3D" id="3.50.50.60">
    <property type="entry name" value="FAD/NAD(P)-binding domain"/>
    <property type="match status" value="1"/>
</dbReference>
<sequence length="771" mass="85773">MAPARLAHENVFINESAVQSRDFRNETLTADVCVCGGGLAGVCTAITAARNGVSVILLQDRPVLGGNASSEVRLWILGATSHMFNNNRYAREGGLVDEILLENLHRNPEGNPLILDTIMLEKVVDEENIQLFLNTALIGADKSGDRIAGVTAFSSQTSTMFNVHATQYIDCTGDGALSFLAGAPFRMGAEQSDEFGELFAPSSEYGHLLGHSIYFYSKDVGRPVKFVAPSYALQNVEDEIPRFKNFTVKEKGCSLWWIEYGGRLDTVHDTEKIKWELWKVVYGVWDYLKNSGRFPEAENLTLEWVGTIPGKRESRRFVAPYIMRQQDIIEQKFHPDAVSHGGWSLDLHPAEGVYSEVDGCTQWHSKGVYQIPFSTMICNQIPNLLYGGRIISASHVAFASTRVMATCGNNGNALGMAAALCKKLQVDPIQLLEKKNMKMLQTELMRFGQFIPGYKLDDPLDLVRQATSVTASSTFELSELPADGPPKVLTRSLAQMIPLPAGGVPNFSVTVQAVEDTTLVVQLRGSKKAYNYTPEVILAEREYTVTAGQSTNITIDLTGVSNPHTQYVFLCFMKNESIAICTTRTRVSGLMTVEHECTQSPQSGVGVDTFERWTPVRRPMGHNLALRVDPPVRAWEVDNIRNGVARPTKRANCWVPANISARRMLTLRWDSPVQVSRLVVHFDTDYDHALESVLRGHPERHIPFCVKSWRALDLSKEGEEGELFREDDNHLSRREAFFETAQATSIGVEILEVHGDVKHTLGGIFEIRAYE</sequence>
<dbReference type="SUPFAM" id="SSF51905">
    <property type="entry name" value="FAD/NAD(P)-binding domain"/>
    <property type="match status" value="1"/>
</dbReference>
<protein>
    <submittedName>
        <fullName evidence="6">FAD dependent oxidoreductase-domain-containing protein</fullName>
    </submittedName>
</protein>
<dbReference type="Pfam" id="PF12831">
    <property type="entry name" value="FAD_oxidored"/>
    <property type="match status" value="1"/>
</dbReference>
<proteinExistence type="predicted"/>
<keyword evidence="7" id="KW-1185">Reference proteome</keyword>
<keyword evidence="4" id="KW-0408">Iron</keyword>